<gene>
    <name evidence="2" type="ORF">T190423A01A_60178</name>
</gene>
<organism evidence="2 3">
    <name type="scientific">Tenacibaculum polynesiense</name>
    <dbReference type="NCBI Taxonomy" id="3137857"/>
    <lineage>
        <taxon>Bacteria</taxon>
        <taxon>Pseudomonadati</taxon>
        <taxon>Bacteroidota</taxon>
        <taxon>Flavobacteriia</taxon>
        <taxon>Flavobacteriales</taxon>
        <taxon>Flavobacteriaceae</taxon>
        <taxon>Tenacibaculum</taxon>
    </lineage>
</organism>
<evidence type="ECO:0000313" key="3">
    <source>
        <dbReference type="Proteomes" id="UP001497527"/>
    </source>
</evidence>
<dbReference type="EMBL" id="CAXJIO010000015">
    <property type="protein sequence ID" value="CAL2104241.1"/>
    <property type="molecule type" value="Genomic_DNA"/>
</dbReference>
<evidence type="ECO:0000313" key="2">
    <source>
        <dbReference type="EMBL" id="CAL2104241.1"/>
    </source>
</evidence>
<keyword evidence="1" id="KW-1133">Transmembrane helix</keyword>
<name>A0ABP1F3U6_9FLAO</name>
<comment type="caution">
    <text evidence="2">The sequence shown here is derived from an EMBL/GenBank/DDBJ whole genome shotgun (WGS) entry which is preliminary data.</text>
</comment>
<evidence type="ECO:0008006" key="4">
    <source>
        <dbReference type="Google" id="ProtNLM"/>
    </source>
</evidence>
<protein>
    <recommendedName>
        <fullName evidence="4">Membrane or secreted protein</fullName>
    </recommendedName>
</protein>
<proteinExistence type="predicted"/>
<reference evidence="2 3" key="1">
    <citation type="submission" date="2024-05" db="EMBL/GenBank/DDBJ databases">
        <authorList>
            <person name="Duchaud E."/>
        </authorList>
    </citation>
    <scope>NUCLEOTIDE SEQUENCE [LARGE SCALE GENOMIC DNA]</scope>
    <source>
        <strain evidence="2">Ena-SAMPLE-TAB-13-05-2024-13:56:06:370-140308</strain>
    </source>
</reference>
<keyword evidence="1" id="KW-0812">Transmembrane</keyword>
<sequence length="96" mass="10549">MIKTPRFLKCHILPFSNNSVSLHFNIIFMKLIFVTIGLLAIAFAGIAIKIWAKKDGEFAGTCASQNPMLNKEGEACGFCGKTPDQFDTCAEPQHNS</sequence>
<keyword evidence="3" id="KW-1185">Reference proteome</keyword>
<dbReference type="Proteomes" id="UP001497527">
    <property type="component" value="Unassembled WGS sequence"/>
</dbReference>
<evidence type="ECO:0000256" key="1">
    <source>
        <dbReference type="SAM" id="Phobius"/>
    </source>
</evidence>
<keyword evidence="1" id="KW-0472">Membrane</keyword>
<accession>A0ABP1F3U6</accession>
<feature type="transmembrane region" description="Helical" evidence="1">
    <location>
        <begin position="26"/>
        <end position="48"/>
    </location>
</feature>